<organism evidence="2 3">
    <name type="scientific">Setaria digitata</name>
    <dbReference type="NCBI Taxonomy" id="48799"/>
    <lineage>
        <taxon>Eukaryota</taxon>
        <taxon>Metazoa</taxon>
        <taxon>Ecdysozoa</taxon>
        <taxon>Nematoda</taxon>
        <taxon>Chromadorea</taxon>
        <taxon>Rhabditida</taxon>
        <taxon>Spirurina</taxon>
        <taxon>Spiruromorpha</taxon>
        <taxon>Filarioidea</taxon>
        <taxon>Setariidae</taxon>
        <taxon>Setaria</taxon>
    </lineage>
</organism>
<dbReference type="AlphaFoldDB" id="A0A915PHP1"/>
<evidence type="ECO:0000256" key="1">
    <source>
        <dbReference type="SAM" id="SignalP"/>
    </source>
</evidence>
<dbReference type="Proteomes" id="UP000887581">
    <property type="component" value="Unplaced"/>
</dbReference>
<proteinExistence type="predicted"/>
<sequence length="143" mass="15622">MFTMLIGVSFLEALGLVGNGIDVEALEFREKNYQGKSPMNSATECHKSRSNKAYGTGLELNNKTEIKLQLINIPQVCFREEMRMDLTVNLLVQELNAGGEIIFLVVNGFSSSDLSSTAEVFIGNGMNPTATIIGTTEQGRITK</sequence>
<evidence type="ECO:0000313" key="2">
    <source>
        <dbReference type="Proteomes" id="UP000887581"/>
    </source>
</evidence>
<reference evidence="3" key="1">
    <citation type="submission" date="2022-11" db="UniProtKB">
        <authorList>
            <consortium name="WormBaseParasite"/>
        </authorList>
    </citation>
    <scope>IDENTIFICATION</scope>
</reference>
<keyword evidence="1" id="KW-0732">Signal</keyword>
<name>A0A915PHP1_9BILA</name>
<evidence type="ECO:0000313" key="3">
    <source>
        <dbReference type="WBParaSite" id="sdigi.contig1158.g10233.t1"/>
    </source>
</evidence>
<feature type="chain" id="PRO_5037150778" evidence="1">
    <location>
        <begin position="26"/>
        <end position="143"/>
    </location>
</feature>
<protein>
    <submittedName>
        <fullName evidence="3">Uncharacterized protein</fullName>
    </submittedName>
</protein>
<keyword evidence="2" id="KW-1185">Reference proteome</keyword>
<dbReference type="WBParaSite" id="sdigi.contig1158.g10233.t1">
    <property type="protein sequence ID" value="sdigi.contig1158.g10233.t1"/>
    <property type="gene ID" value="sdigi.contig1158.g10233"/>
</dbReference>
<feature type="signal peptide" evidence="1">
    <location>
        <begin position="1"/>
        <end position="25"/>
    </location>
</feature>
<accession>A0A915PHP1</accession>